<dbReference type="Proteomes" id="UP000837857">
    <property type="component" value="Chromosome 6"/>
</dbReference>
<reference evidence="1" key="1">
    <citation type="submission" date="2022-03" db="EMBL/GenBank/DDBJ databases">
        <authorList>
            <person name="Martin H S."/>
        </authorList>
    </citation>
    <scope>NUCLEOTIDE SEQUENCE</scope>
</reference>
<proteinExistence type="predicted"/>
<name>A0ABN8J2U8_9NEOP</name>
<dbReference type="EMBL" id="OW152818">
    <property type="protein sequence ID" value="CAH2071941.1"/>
    <property type="molecule type" value="Genomic_DNA"/>
</dbReference>
<protein>
    <submittedName>
        <fullName evidence="1">Uncharacterized protein</fullName>
    </submittedName>
</protein>
<keyword evidence="2" id="KW-1185">Reference proteome</keyword>
<sequence>MTLVIVVVTQAKPRATACPRNSLTYDRTRAPALRFGGLRPPRQARSLSTFSGECAAPIPPPPPLNPYALALERSLHPNVVL</sequence>
<gene>
    <name evidence="1" type="ORF">IPOD504_LOCUS15335</name>
</gene>
<feature type="non-terminal residue" evidence="1">
    <location>
        <position position="1"/>
    </location>
</feature>
<accession>A0ABN8J2U8</accession>
<evidence type="ECO:0000313" key="2">
    <source>
        <dbReference type="Proteomes" id="UP000837857"/>
    </source>
</evidence>
<organism evidence="1 2">
    <name type="scientific">Iphiclides podalirius</name>
    <name type="common">scarce swallowtail</name>
    <dbReference type="NCBI Taxonomy" id="110791"/>
    <lineage>
        <taxon>Eukaryota</taxon>
        <taxon>Metazoa</taxon>
        <taxon>Ecdysozoa</taxon>
        <taxon>Arthropoda</taxon>
        <taxon>Hexapoda</taxon>
        <taxon>Insecta</taxon>
        <taxon>Pterygota</taxon>
        <taxon>Neoptera</taxon>
        <taxon>Endopterygota</taxon>
        <taxon>Lepidoptera</taxon>
        <taxon>Glossata</taxon>
        <taxon>Ditrysia</taxon>
        <taxon>Papilionoidea</taxon>
        <taxon>Papilionidae</taxon>
        <taxon>Papilioninae</taxon>
        <taxon>Iphiclides</taxon>
    </lineage>
</organism>
<evidence type="ECO:0000313" key="1">
    <source>
        <dbReference type="EMBL" id="CAH2071941.1"/>
    </source>
</evidence>